<protein>
    <submittedName>
        <fullName evidence="2">Uncharacterized protein</fullName>
    </submittedName>
</protein>
<gene>
    <name evidence="2" type="ORF">ACHAW5_005836</name>
</gene>
<organism evidence="2 3">
    <name type="scientific">Stephanodiscus triporus</name>
    <dbReference type="NCBI Taxonomy" id="2934178"/>
    <lineage>
        <taxon>Eukaryota</taxon>
        <taxon>Sar</taxon>
        <taxon>Stramenopiles</taxon>
        <taxon>Ochrophyta</taxon>
        <taxon>Bacillariophyta</taxon>
        <taxon>Coscinodiscophyceae</taxon>
        <taxon>Thalassiosirophycidae</taxon>
        <taxon>Stephanodiscales</taxon>
        <taxon>Stephanodiscaceae</taxon>
        <taxon>Stephanodiscus</taxon>
    </lineage>
</organism>
<evidence type="ECO:0000313" key="2">
    <source>
        <dbReference type="EMBL" id="KAL3785171.1"/>
    </source>
</evidence>
<dbReference type="EMBL" id="JALLAZ020000898">
    <property type="protein sequence ID" value="KAL3785171.1"/>
    <property type="molecule type" value="Genomic_DNA"/>
</dbReference>
<feature type="region of interest" description="Disordered" evidence="1">
    <location>
        <begin position="1"/>
        <end position="42"/>
    </location>
</feature>
<name>A0ABD3PBK3_9STRA</name>
<accession>A0ABD3PBK3</accession>
<comment type="caution">
    <text evidence="2">The sequence shown here is derived from an EMBL/GenBank/DDBJ whole genome shotgun (WGS) entry which is preliminary data.</text>
</comment>
<sequence length="362" mass="40720">MQPPSFGSKVNNRIGHRRLGGRDRGAISSLGQLSDPKTVEQKAAENPIPVILPPIVDAAKSRKYCQVVYITGVEGAMHHGVFPIIEALAKNQVDPESGRQYRVDGEPTYLRLGIFGLRAHHAKKWGFPVTPDINDPLFVQRVVEKSCPDDGNKHVMIEWTSFPCGQEDDTRGYRVRRQHDWLSMSPDEIADSNEALQHPLNVTAFVEAYSPYVDIKFVVIHRPFIGTIASHREWDGGAVTHSNIIHAFLLILRRFLDANPFDLVTGGPLWTLLCLDRIMAKNYKNEIDVEVARGNTLSHIADFLGWPVKECKTCFNKWHESKKDPYKRLGEDVDAVLEHVKQLEGVWPPDGHERVAGQQCSG</sequence>
<keyword evidence="3" id="KW-1185">Reference proteome</keyword>
<dbReference type="Proteomes" id="UP001530315">
    <property type="component" value="Unassembled WGS sequence"/>
</dbReference>
<dbReference type="AlphaFoldDB" id="A0ABD3PBK3"/>
<evidence type="ECO:0000313" key="3">
    <source>
        <dbReference type="Proteomes" id="UP001530315"/>
    </source>
</evidence>
<proteinExistence type="predicted"/>
<reference evidence="2 3" key="1">
    <citation type="submission" date="2024-10" db="EMBL/GenBank/DDBJ databases">
        <title>Updated reference genomes for cyclostephanoid diatoms.</title>
        <authorList>
            <person name="Roberts W.R."/>
            <person name="Alverson A.J."/>
        </authorList>
    </citation>
    <scope>NUCLEOTIDE SEQUENCE [LARGE SCALE GENOMIC DNA]</scope>
    <source>
        <strain evidence="2 3">AJA276-08</strain>
    </source>
</reference>
<evidence type="ECO:0000256" key="1">
    <source>
        <dbReference type="SAM" id="MobiDB-lite"/>
    </source>
</evidence>